<name>A0A8H5C8S5_9AGAR</name>
<evidence type="ECO:0000259" key="2">
    <source>
        <dbReference type="Pfam" id="PF00651"/>
    </source>
</evidence>
<dbReference type="OrthoDB" id="3199068at2759"/>
<proteinExistence type="predicted"/>
<reference evidence="3 4" key="1">
    <citation type="journal article" date="2020" name="ISME J.">
        <title>Uncovering the hidden diversity of litter-decomposition mechanisms in mushroom-forming fungi.</title>
        <authorList>
            <person name="Floudas D."/>
            <person name="Bentzer J."/>
            <person name="Ahren D."/>
            <person name="Johansson T."/>
            <person name="Persson P."/>
            <person name="Tunlid A."/>
        </authorList>
    </citation>
    <scope>NUCLEOTIDE SEQUENCE [LARGE SCALE GENOMIC DNA]</scope>
    <source>
        <strain evidence="3 4">CBS 291.85</strain>
    </source>
</reference>
<dbReference type="Gene3D" id="3.30.710.10">
    <property type="entry name" value="Potassium Channel Kv1.1, Chain A"/>
    <property type="match status" value="1"/>
</dbReference>
<dbReference type="CDD" id="cd18186">
    <property type="entry name" value="BTB_POZ_ZBTB_KLHL-like"/>
    <property type="match status" value="1"/>
</dbReference>
<dbReference type="Pfam" id="PF00651">
    <property type="entry name" value="BTB"/>
    <property type="match status" value="1"/>
</dbReference>
<gene>
    <name evidence="3" type="ORF">D9758_014366</name>
</gene>
<evidence type="ECO:0000256" key="1">
    <source>
        <dbReference type="SAM" id="MobiDB-lite"/>
    </source>
</evidence>
<organism evidence="3 4">
    <name type="scientific">Tetrapyrgos nigripes</name>
    <dbReference type="NCBI Taxonomy" id="182062"/>
    <lineage>
        <taxon>Eukaryota</taxon>
        <taxon>Fungi</taxon>
        <taxon>Dikarya</taxon>
        <taxon>Basidiomycota</taxon>
        <taxon>Agaricomycotina</taxon>
        <taxon>Agaricomycetes</taxon>
        <taxon>Agaricomycetidae</taxon>
        <taxon>Agaricales</taxon>
        <taxon>Marasmiineae</taxon>
        <taxon>Marasmiaceae</taxon>
        <taxon>Tetrapyrgos</taxon>
    </lineage>
</organism>
<protein>
    <recommendedName>
        <fullName evidence="2">BTB domain-containing protein</fullName>
    </recommendedName>
</protein>
<dbReference type="InterPro" id="IPR000210">
    <property type="entry name" value="BTB/POZ_dom"/>
</dbReference>
<dbReference type="InterPro" id="IPR011333">
    <property type="entry name" value="SKP1/BTB/POZ_sf"/>
</dbReference>
<dbReference type="Proteomes" id="UP000559256">
    <property type="component" value="Unassembled WGS sequence"/>
</dbReference>
<keyword evidence="4" id="KW-1185">Reference proteome</keyword>
<comment type="caution">
    <text evidence="3">The sequence shown here is derived from an EMBL/GenBank/DDBJ whole genome shotgun (WGS) entry which is preliminary data.</text>
</comment>
<sequence length="280" mass="32603">MSSKNPKRNENYFWDTVTFLVEQSLFRVPRYHFEKNSEVFGDMFSLPQGEPIEGNDEQHPIKLEGVEAHDFEHLLRALYPRNPPSLYSSKSEPDWRSVLKLSTLWRFLEFRQQAIDKLYLQLPEEAHEKITLGHQYHVCGWIKHGYIQLVERPQVLSMEEVEKLGYPTAVHIFRLREHFTRKKYRSQSSTTVRPTLQRTRASGITAENSIYPSAWTVERAVEEEFKVEFEKVRKEGALFSPRWAPLNTGVPRASLASGSSHTKSRVRTVADDSESNYSDS</sequence>
<feature type="domain" description="BTB" evidence="2">
    <location>
        <begin position="10"/>
        <end position="83"/>
    </location>
</feature>
<dbReference type="EMBL" id="JAACJM010000230">
    <property type="protein sequence ID" value="KAF5336233.1"/>
    <property type="molecule type" value="Genomic_DNA"/>
</dbReference>
<evidence type="ECO:0000313" key="3">
    <source>
        <dbReference type="EMBL" id="KAF5336233.1"/>
    </source>
</evidence>
<feature type="region of interest" description="Disordered" evidence="1">
    <location>
        <begin position="242"/>
        <end position="280"/>
    </location>
</feature>
<dbReference type="SUPFAM" id="SSF54695">
    <property type="entry name" value="POZ domain"/>
    <property type="match status" value="1"/>
</dbReference>
<evidence type="ECO:0000313" key="4">
    <source>
        <dbReference type="Proteomes" id="UP000559256"/>
    </source>
</evidence>
<dbReference type="AlphaFoldDB" id="A0A8H5C8S5"/>
<accession>A0A8H5C8S5</accession>